<keyword evidence="4" id="KW-0234">DNA repair</keyword>
<evidence type="ECO:0000256" key="2">
    <source>
        <dbReference type="ARBA" id="ARBA00022737"/>
    </source>
</evidence>
<feature type="domain" description="MMS19 N-terminal" evidence="7">
    <location>
        <begin position="57"/>
        <end position="310"/>
    </location>
</feature>
<dbReference type="Proteomes" id="UP000237347">
    <property type="component" value="Unassembled WGS sequence"/>
</dbReference>
<dbReference type="GO" id="GO:0097361">
    <property type="term" value="C:cytosolic [4Fe-4S] assembly targeting complex"/>
    <property type="evidence" value="ECO:0007669"/>
    <property type="project" value="UniProtKB-UniRule"/>
</dbReference>
<keyword evidence="9" id="KW-1185">Reference proteome</keyword>
<keyword evidence="5" id="KW-0472">Membrane</keyword>
<dbReference type="SUPFAM" id="SSF48371">
    <property type="entry name" value="ARM repeat"/>
    <property type="match status" value="1"/>
</dbReference>
<dbReference type="PANTHER" id="PTHR12891">
    <property type="entry name" value="DNA REPAIR/TRANSCRIPTION PROTEIN MET18/MMS19"/>
    <property type="match status" value="1"/>
</dbReference>
<comment type="function">
    <text evidence="4">Key component of the cytosolic iron-sulfur protein assembly (CIA) complex, a multiprotein complex that mediates the incorporation of iron-sulfur cluster into apoproteins specifically involved in DNA metabolism and genomic integrity. In the CIA complex, MMS19 acts as an adapter between early-acting CIA components and a subset of cellular target iron-sulfur proteins.</text>
</comment>
<dbReference type="EMBL" id="PKMF04000246">
    <property type="protein sequence ID" value="KAK7841212.1"/>
    <property type="molecule type" value="Genomic_DNA"/>
</dbReference>
<evidence type="ECO:0000313" key="8">
    <source>
        <dbReference type="EMBL" id="KAK7841212.1"/>
    </source>
</evidence>
<keyword evidence="2" id="KW-0677">Repeat</keyword>
<evidence type="ECO:0000256" key="4">
    <source>
        <dbReference type="RuleBase" id="RU367072"/>
    </source>
</evidence>
<comment type="caution">
    <text evidence="8">The sequence shown here is derived from an EMBL/GenBank/DDBJ whole genome shotgun (WGS) entry which is preliminary data.</text>
</comment>
<dbReference type="GO" id="GO:0005634">
    <property type="term" value="C:nucleus"/>
    <property type="evidence" value="ECO:0007669"/>
    <property type="project" value="UniProtKB-SubCell"/>
</dbReference>
<feature type="domain" description="MMS19 C-terminal" evidence="6">
    <location>
        <begin position="695"/>
        <end position="1011"/>
    </location>
</feature>
<keyword evidence="4" id="KW-0227">DNA damage</keyword>
<evidence type="ECO:0000259" key="7">
    <source>
        <dbReference type="Pfam" id="PF14500"/>
    </source>
</evidence>
<feature type="transmembrane region" description="Helical" evidence="5">
    <location>
        <begin position="1153"/>
        <end position="1176"/>
    </location>
</feature>
<evidence type="ECO:0000256" key="3">
    <source>
        <dbReference type="ARBA" id="ARBA00023242"/>
    </source>
</evidence>
<keyword evidence="3 4" id="KW-0539">Nucleus</keyword>
<proteinExistence type="inferred from homology"/>
<dbReference type="InterPro" id="IPR039920">
    <property type="entry name" value="MMS19"/>
</dbReference>
<protein>
    <recommendedName>
        <fullName evidence="4">MMS19 nucleotide excision repair protein</fullName>
    </recommendedName>
</protein>
<dbReference type="InterPro" id="IPR029240">
    <property type="entry name" value="MMS19_N"/>
</dbReference>
<organism evidence="8 9">
    <name type="scientific">Quercus suber</name>
    <name type="common">Cork oak</name>
    <dbReference type="NCBI Taxonomy" id="58331"/>
    <lineage>
        <taxon>Eukaryota</taxon>
        <taxon>Viridiplantae</taxon>
        <taxon>Streptophyta</taxon>
        <taxon>Embryophyta</taxon>
        <taxon>Tracheophyta</taxon>
        <taxon>Spermatophyta</taxon>
        <taxon>Magnoliopsida</taxon>
        <taxon>eudicotyledons</taxon>
        <taxon>Gunneridae</taxon>
        <taxon>Pentapetalae</taxon>
        <taxon>rosids</taxon>
        <taxon>fabids</taxon>
        <taxon>Fagales</taxon>
        <taxon>Fagaceae</taxon>
        <taxon>Quercus</taxon>
    </lineage>
</organism>
<dbReference type="GO" id="GO:0051604">
    <property type="term" value="P:protein maturation"/>
    <property type="evidence" value="ECO:0007669"/>
    <property type="project" value="UniProtKB-UniRule"/>
</dbReference>
<evidence type="ECO:0000256" key="5">
    <source>
        <dbReference type="SAM" id="Phobius"/>
    </source>
</evidence>
<dbReference type="GO" id="GO:0006281">
    <property type="term" value="P:DNA repair"/>
    <property type="evidence" value="ECO:0007669"/>
    <property type="project" value="UniProtKB-UniRule"/>
</dbReference>
<keyword evidence="5" id="KW-1133">Transmembrane helix</keyword>
<keyword evidence="5" id="KW-0812">Transmembrane</keyword>
<evidence type="ECO:0000313" key="9">
    <source>
        <dbReference type="Proteomes" id="UP000237347"/>
    </source>
</evidence>
<dbReference type="InterPro" id="IPR016024">
    <property type="entry name" value="ARM-type_fold"/>
</dbReference>
<dbReference type="GO" id="GO:0016226">
    <property type="term" value="P:iron-sulfur cluster assembly"/>
    <property type="evidence" value="ECO:0007669"/>
    <property type="project" value="UniProtKB-UniRule"/>
</dbReference>
<dbReference type="PANTHER" id="PTHR12891:SF0">
    <property type="entry name" value="MMS19 NUCLEOTIDE EXCISION REPAIR PROTEIN HOMOLOG"/>
    <property type="match status" value="1"/>
</dbReference>
<evidence type="ECO:0000259" key="6">
    <source>
        <dbReference type="Pfam" id="PF12460"/>
    </source>
</evidence>
<dbReference type="InterPro" id="IPR024687">
    <property type="entry name" value="MMS19_C"/>
</dbReference>
<dbReference type="Pfam" id="PF14500">
    <property type="entry name" value="MMS19_N"/>
    <property type="match status" value="1"/>
</dbReference>
<evidence type="ECO:0000256" key="1">
    <source>
        <dbReference type="ARBA" id="ARBA00004123"/>
    </source>
</evidence>
<dbReference type="AlphaFoldDB" id="A0AAW0KQS3"/>
<dbReference type="Pfam" id="PF12460">
    <property type="entry name" value="MMS19_C"/>
    <property type="match status" value="1"/>
</dbReference>
<accession>A0AAW0KQS3</accession>
<name>A0AAW0KQS3_QUESU</name>
<sequence>MAERSQLSHLIESFVDSSRSPTQQVEFTQYVRALQAASLDKIASLVKNDVLTMEGLVREMQMYLTTTDNIVRARGILSISYEVLDGMVVFLFLADWKALRGALVGCLALMRRKSSAGVITSTDAKAVAESFLQNLQVQSLGQHDRKLCFELLECLLERYPNTVTPMGDELIYGICEAVDSEKDPQCLMLTFHIVEVLVQLFPDTSGPFASFAGDLFEILSCYFPIHFTHPRGEDLGIKRDDLSQALMLAFSSTPLFEPFAIPLLLEKLSSSLPSAKLDSLKYLSSCTSNYGPERMAKHARAIWLSIKDALYTSLQEPTLSFTSESLDGLVFQENEIAKEALTLLQQVIMQNNGLFLSLIVEDEDINIILNTVPTYESYNDIPLQGKLKLFAAGCILSISTKTSVACCNMIFESFFPRLMEILGLSEKNLSGDHSPKDNYLISKRLNFGALYLSVELLAACRDLIAGSTQIACKSVSTYETSYCMLHSFSNLVTKAFCSTLVTSTHDADIYFGVKGLQILATFPGDVSPVPISEFENILITFMSIITVNFKKTLLWRLALKALMNIGSFIDRNNESEKILSYMPIVVEKIVSLVSLDDVTMPFPLKLEAISGIGTSGLNYMLHIIQGFEEALFANLSEIYVCITLNSSNFFFINNLTLLFGTKETRIHDNGVFEEVLLRFPINIWKQIESCVDFSVPEKELLDAMMTAMKHAVAFCSEESQNEIIQKAYNVLSSSTSFPLKESMALTIPFQLEGLQLTQKMDNLLCRNEWILSLFASVVIAVRPQTHIPNVKVILNLFITTLLKGHVPAAQALGSIVNKFGKSSTGSEISSDCTLEEALDIIFQLKLWTHQDNGALLRCSVNGSEMGHTDLCQAVVNNKLPQKLAITGLSWIGKGLLLRGHDKVKDVTMIFLECLLSNGNALPLSQHSLENSCEQDLRASVMKSAADAFRILMSDSEVCLNRKFHAIIRPLYKQRFFSTMMPILQPLIMKSDSLLSRSMLYRAFAHIISETPLVAVLGEAKKVSVKYLWQEAVVDNAHLVINCLTGLIAYPHMMLVRETAIQCLVAMSELPHARIYPMRIQVLQAISKALDDSRRAVRQEAVRCRQAWSVLDLSYLPLMLFYMCRFSFSCPVGINCIKKSSFLNDAAEIFRSWVLLAGQSFIVLFFGPITCLVSIVYETLGLAFRH</sequence>
<gene>
    <name evidence="8" type="primary">MMS19</name>
    <name evidence="8" type="ORF">CFP56_015712</name>
</gene>
<comment type="similarity">
    <text evidence="4">Belongs to the MET18/MMS19 family.</text>
</comment>
<comment type="subcellular location">
    <subcellularLocation>
        <location evidence="1 4">Nucleus</location>
    </subcellularLocation>
</comment>
<reference evidence="8 9" key="1">
    <citation type="journal article" date="2018" name="Sci. Data">
        <title>The draft genome sequence of cork oak.</title>
        <authorList>
            <person name="Ramos A.M."/>
            <person name="Usie A."/>
            <person name="Barbosa P."/>
            <person name="Barros P.M."/>
            <person name="Capote T."/>
            <person name="Chaves I."/>
            <person name="Simoes F."/>
            <person name="Abreu I."/>
            <person name="Carrasquinho I."/>
            <person name="Faro C."/>
            <person name="Guimaraes J.B."/>
            <person name="Mendonca D."/>
            <person name="Nobrega F."/>
            <person name="Rodrigues L."/>
            <person name="Saibo N.J.M."/>
            <person name="Varela M.C."/>
            <person name="Egas C."/>
            <person name="Matos J."/>
            <person name="Miguel C.M."/>
            <person name="Oliveira M.M."/>
            <person name="Ricardo C.P."/>
            <person name="Goncalves S."/>
        </authorList>
    </citation>
    <scope>NUCLEOTIDE SEQUENCE [LARGE SCALE GENOMIC DNA]</scope>
    <source>
        <strain evidence="9">cv. HL8</strain>
    </source>
</reference>